<dbReference type="OrthoDB" id="246406at2759"/>
<keyword evidence="8" id="KW-1185">Reference proteome</keyword>
<evidence type="ECO:0000256" key="2">
    <source>
        <dbReference type="ARBA" id="ARBA00022824"/>
    </source>
</evidence>
<keyword evidence="4 6" id="KW-0333">Golgi apparatus</keyword>
<evidence type="ECO:0000313" key="7">
    <source>
        <dbReference type="EMBL" id="KYR02327.1"/>
    </source>
</evidence>
<dbReference type="Gene3D" id="3.30.450.70">
    <property type="match status" value="1"/>
</dbReference>
<dbReference type="AlphaFoldDB" id="A0A152A8E0"/>
<evidence type="ECO:0000256" key="1">
    <source>
        <dbReference type="ARBA" id="ARBA00022448"/>
    </source>
</evidence>
<dbReference type="EMBL" id="LODT01000004">
    <property type="protein sequence ID" value="KYR02327.1"/>
    <property type="molecule type" value="Genomic_DNA"/>
</dbReference>
<dbReference type="FunCoup" id="A0A152A8E0">
    <property type="interactions" value="104"/>
</dbReference>
<dbReference type="GO" id="GO:0006888">
    <property type="term" value="P:endoplasmic reticulum to Golgi vesicle-mediated transport"/>
    <property type="evidence" value="ECO:0007669"/>
    <property type="project" value="UniProtKB-UniRule"/>
</dbReference>
<dbReference type="Proteomes" id="UP000076078">
    <property type="component" value="Unassembled WGS sequence"/>
</dbReference>
<dbReference type="InterPro" id="IPR007233">
    <property type="entry name" value="TRAPPC"/>
</dbReference>
<evidence type="ECO:0000256" key="3">
    <source>
        <dbReference type="ARBA" id="ARBA00022892"/>
    </source>
</evidence>
<name>A0A152A8E0_TIELA</name>
<dbReference type="PANTHER" id="PTHR23249">
    <property type="entry name" value="TRAFFICKING PROTEIN PARTICLE COMPLEX SUBUNIT"/>
    <property type="match status" value="1"/>
</dbReference>
<accession>A0A152A8E0</accession>
<reference evidence="7 8" key="1">
    <citation type="submission" date="2015-12" db="EMBL/GenBank/DDBJ databases">
        <title>Dictyostelia acquired genes for synthesis and detection of signals that induce cell-type specialization by lateral gene transfer from prokaryotes.</title>
        <authorList>
            <person name="Gloeckner G."/>
            <person name="Schaap P."/>
        </authorList>
    </citation>
    <scope>NUCLEOTIDE SEQUENCE [LARGE SCALE GENOMIC DNA]</scope>
    <source>
        <strain evidence="7 8">TK</strain>
    </source>
</reference>
<evidence type="ECO:0000256" key="5">
    <source>
        <dbReference type="ARBA" id="ARBA00038167"/>
    </source>
</evidence>
<dbReference type="GO" id="GO:0005794">
    <property type="term" value="C:Golgi apparatus"/>
    <property type="evidence" value="ECO:0007669"/>
    <property type="project" value="UniProtKB-SubCell"/>
</dbReference>
<keyword evidence="2 6" id="KW-0256">Endoplasmic reticulum</keyword>
<sequence>MISPKPMDPKTGFHCFKTSAYKLHYYETLSCIKFIVLTDPNTPDLREELKKIYSSIFVEYVIKNPLYQPNTVVKSEMFINQLNQHIKQLTWYL</sequence>
<evidence type="ECO:0000256" key="4">
    <source>
        <dbReference type="ARBA" id="ARBA00023034"/>
    </source>
</evidence>
<dbReference type="SMART" id="SM01399">
    <property type="entry name" value="Sybindin"/>
    <property type="match status" value="1"/>
</dbReference>
<dbReference type="GO" id="GO:0030008">
    <property type="term" value="C:TRAPP complex"/>
    <property type="evidence" value="ECO:0007669"/>
    <property type="project" value="UniProtKB-UniRule"/>
</dbReference>
<dbReference type="SUPFAM" id="SSF64356">
    <property type="entry name" value="SNARE-like"/>
    <property type="match status" value="1"/>
</dbReference>
<protein>
    <recommendedName>
        <fullName evidence="6">Trafficking protein particle complex subunit</fullName>
    </recommendedName>
</protein>
<dbReference type="STRING" id="361077.A0A152A8E0"/>
<comment type="caution">
    <text evidence="7">The sequence shown here is derived from an EMBL/GenBank/DDBJ whole genome shotgun (WGS) entry which is preliminary data.</text>
</comment>
<keyword evidence="3 6" id="KW-0931">ER-Golgi transport</keyword>
<dbReference type="Pfam" id="PF04099">
    <property type="entry name" value="Sybindin"/>
    <property type="match status" value="1"/>
</dbReference>
<evidence type="ECO:0000256" key="6">
    <source>
        <dbReference type="RuleBase" id="RU366065"/>
    </source>
</evidence>
<evidence type="ECO:0000313" key="8">
    <source>
        <dbReference type="Proteomes" id="UP000076078"/>
    </source>
</evidence>
<dbReference type="InParanoid" id="A0A152A8E0"/>
<dbReference type="InterPro" id="IPR011012">
    <property type="entry name" value="Longin-like_dom_sf"/>
</dbReference>
<comment type="similarity">
    <text evidence="5">Belongs to the TRAPP small subunits family. BET5 subfamily.</text>
</comment>
<proteinExistence type="inferred from homology"/>
<comment type="subunit">
    <text evidence="6">Part of the multisubunit transport protein particle (TRAPP) complex.</text>
</comment>
<dbReference type="GO" id="GO:0005783">
    <property type="term" value="C:endoplasmic reticulum"/>
    <property type="evidence" value="ECO:0007669"/>
    <property type="project" value="UniProtKB-SubCell"/>
</dbReference>
<gene>
    <name evidence="7" type="ORF">DLAC_01158</name>
</gene>
<organism evidence="7 8">
    <name type="scientific">Tieghemostelium lacteum</name>
    <name type="common">Slime mold</name>
    <name type="synonym">Dictyostelium lacteum</name>
    <dbReference type="NCBI Taxonomy" id="361077"/>
    <lineage>
        <taxon>Eukaryota</taxon>
        <taxon>Amoebozoa</taxon>
        <taxon>Evosea</taxon>
        <taxon>Eumycetozoa</taxon>
        <taxon>Dictyostelia</taxon>
        <taxon>Dictyosteliales</taxon>
        <taxon>Raperosteliaceae</taxon>
        <taxon>Tieghemostelium</taxon>
    </lineage>
</organism>
<dbReference type="PANTHER" id="PTHR23249:SF16">
    <property type="entry name" value="TRAFFICKING PROTEIN PARTICLE COMPLEX SUBUNIT 1"/>
    <property type="match status" value="1"/>
</dbReference>
<comment type="subcellular location">
    <subcellularLocation>
        <location evidence="6">Endoplasmic reticulum</location>
    </subcellularLocation>
    <subcellularLocation>
        <location evidence="6">Golgi apparatus</location>
        <location evidence="6">cis-Golgi network</location>
    </subcellularLocation>
</comment>
<keyword evidence="1 6" id="KW-0813">Transport</keyword>